<accession>A0A1V6PCN7</accession>
<keyword evidence="1" id="KW-0732">Signal</keyword>
<dbReference type="OMA" id="WMTYINQ"/>
<dbReference type="AlphaFoldDB" id="A0A1V6PCN7"/>
<evidence type="ECO:0000313" key="2">
    <source>
        <dbReference type="EMBL" id="OQD74774.1"/>
    </source>
</evidence>
<sequence length="360" mass="39704">MHFLLFAIALLNAVPLLIAAPTATNAANANGEPPNGLPDGLPFPSPSELKMIEQNAHGTLPNGPPPPVISNEGILNLKLIAFNELFEVAYFSELVTNITENRNGYQFTDDAERNQTLAWLRVILAQEELHAIRANNALVHFGVQPIEPCQYTFPVQDFNSAIVLASTFTDLVLGTLQDVVERFALNRDADLAREIASIIGNEGEQQGWFRVLQRKVPSELPFLTTSDLNFAFTAIQSFIIPGTCPNIQEIGLRTFKELDVVTPPGPRDQNVTYSFADTRNEISHPLWMTYINQQNLPIVEPLHIVSRHGNQVEAEALFPYEEHEMNGFTIAAITKSDGPFSDANAVARWTLAGPGLIIVN</sequence>
<dbReference type="Pfam" id="PF13668">
    <property type="entry name" value="Ferritin_2"/>
    <property type="match status" value="1"/>
</dbReference>
<evidence type="ECO:0000313" key="3">
    <source>
        <dbReference type="Proteomes" id="UP000191522"/>
    </source>
</evidence>
<evidence type="ECO:0008006" key="4">
    <source>
        <dbReference type="Google" id="ProtNLM"/>
    </source>
</evidence>
<feature type="chain" id="PRO_5010734270" description="Late sexual development protein" evidence="1">
    <location>
        <begin position="20"/>
        <end position="360"/>
    </location>
</feature>
<evidence type="ECO:0000256" key="1">
    <source>
        <dbReference type="SAM" id="SignalP"/>
    </source>
</evidence>
<protein>
    <recommendedName>
        <fullName evidence="4">Late sexual development protein</fullName>
    </recommendedName>
</protein>
<dbReference type="OrthoDB" id="5293813at2759"/>
<dbReference type="Proteomes" id="UP000191522">
    <property type="component" value="Unassembled WGS sequence"/>
</dbReference>
<keyword evidence="3" id="KW-1185">Reference proteome</keyword>
<dbReference type="EMBL" id="MDYL01000009">
    <property type="protein sequence ID" value="OQD74774.1"/>
    <property type="molecule type" value="Genomic_DNA"/>
</dbReference>
<dbReference type="STRING" id="69771.A0A1V6PCN7"/>
<proteinExistence type="predicted"/>
<name>A0A1V6PCN7_PENDC</name>
<reference evidence="3" key="1">
    <citation type="journal article" date="2017" name="Nat. Microbiol.">
        <title>Global analysis of biosynthetic gene clusters reveals vast potential of secondary metabolite production in Penicillium species.</title>
        <authorList>
            <person name="Nielsen J.C."/>
            <person name="Grijseels S."/>
            <person name="Prigent S."/>
            <person name="Ji B."/>
            <person name="Dainat J."/>
            <person name="Nielsen K.F."/>
            <person name="Frisvad J.C."/>
            <person name="Workman M."/>
            <person name="Nielsen J."/>
        </authorList>
    </citation>
    <scope>NUCLEOTIDE SEQUENCE [LARGE SCALE GENOMIC DNA]</scope>
    <source>
        <strain evidence="3">IBT 11843</strain>
    </source>
</reference>
<organism evidence="2 3">
    <name type="scientific">Penicillium decumbens</name>
    <dbReference type="NCBI Taxonomy" id="69771"/>
    <lineage>
        <taxon>Eukaryota</taxon>
        <taxon>Fungi</taxon>
        <taxon>Dikarya</taxon>
        <taxon>Ascomycota</taxon>
        <taxon>Pezizomycotina</taxon>
        <taxon>Eurotiomycetes</taxon>
        <taxon>Eurotiomycetidae</taxon>
        <taxon>Eurotiales</taxon>
        <taxon>Aspergillaceae</taxon>
        <taxon>Penicillium</taxon>
    </lineage>
</organism>
<feature type="signal peptide" evidence="1">
    <location>
        <begin position="1"/>
        <end position="19"/>
    </location>
</feature>
<gene>
    <name evidence="2" type="ORF">PENDEC_c009G01826</name>
</gene>
<comment type="caution">
    <text evidence="2">The sequence shown here is derived from an EMBL/GenBank/DDBJ whole genome shotgun (WGS) entry which is preliminary data.</text>
</comment>